<keyword evidence="3" id="KW-1185">Reference proteome</keyword>
<protein>
    <submittedName>
        <fullName evidence="2">Uncharacterized protein</fullName>
    </submittedName>
</protein>
<reference evidence="2" key="1">
    <citation type="journal article" date="2019" name="Environ. Microbiol.">
        <title>Fungal ecological strategies reflected in gene transcription - a case study of two litter decomposers.</title>
        <authorList>
            <person name="Barbi F."/>
            <person name="Kohler A."/>
            <person name="Barry K."/>
            <person name="Baskaran P."/>
            <person name="Daum C."/>
            <person name="Fauchery L."/>
            <person name="Ihrmark K."/>
            <person name="Kuo A."/>
            <person name="LaButti K."/>
            <person name="Lipzen A."/>
            <person name="Morin E."/>
            <person name="Grigoriev I.V."/>
            <person name="Henrissat B."/>
            <person name="Lindahl B."/>
            <person name="Martin F."/>
        </authorList>
    </citation>
    <scope>NUCLEOTIDE SEQUENCE</scope>
    <source>
        <strain evidence="2">JB14</strain>
    </source>
</reference>
<evidence type="ECO:0000313" key="2">
    <source>
        <dbReference type="EMBL" id="KAE9400800.1"/>
    </source>
</evidence>
<evidence type="ECO:0000256" key="1">
    <source>
        <dbReference type="SAM" id="MobiDB-lite"/>
    </source>
</evidence>
<dbReference type="Proteomes" id="UP000799118">
    <property type="component" value="Unassembled WGS sequence"/>
</dbReference>
<proteinExistence type="predicted"/>
<dbReference type="Pfam" id="PF14441">
    <property type="entry name" value="OTT_1508_deam"/>
    <property type="match status" value="1"/>
</dbReference>
<dbReference type="OrthoDB" id="3048862at2759"/>
<dbReference type="InterPro" id="IPR027796">
    <property type="entry name" value="OTT_1508_deam-like"/>
</dbReference>
<feature type="region of interest" description="Disordered" evidence="1">
    <location>
        <begin position="445"/>
        <end position="478"/>
    </location>
</feature>
<name>A0A6A4HSV0_9AGAR</name>
<evidence type="ECO:0000313" key="3">
    <source>
        <dbReference type="Proteomes" id="UP000799118"/>
    </source>
</evidence>
<dbReference type="EMBL" id="ML769453">
    <property type="protein sequence ID" value="KAE9400800.1"/>
    <property type="molecule type" value="Genomic_DNA"/>
</dbReference>
<accession>A0A6A4HSV0</accession>
<feature type="compositionally biased region" description="Polar residues" evidence="1">
    <location>
        <begin position="460"/>
        <end position="469"/>
    </location>
</feature>
<dbReference type="AlphaFoldDB" id="A0A6A4HSV0"/>
<gene>
    <name evidence="2" type="ORF">BT96DRAFT_919258</name>
</gene>
<sequence>MALESYFHLSNSNDTGNQLLTLPRETSIIPSASTRQVLEIANALAAICVSKPRSEVFAVAIHLDSNSLVIFVAENHDIPETTKKYLENVLSILEEISREAFIPNREQSPEIQEAVVESFQERLGMTILRQTFEKFLASFVQRDRTWYARVAEIKEQLKGNAELAASFDDIIEALDIVHDNALAYYNDTKNESLLDLYTALTIFDDMIRTNKDKDIITRMLAIVDPGDSNRSAMEVEEDDVDVNEDNTQRNGFSMTRFIYRVLSIVIHIRRLLRLAISTTSSQFFFRKRYFYYCKSVERSIIVDPQEILKKNSFPNLKAVCNKKTTSSPLHAELVVFETLLRFVLENRVQPYWVIGVSKLMCVGCHTVIAKAYPKVLQNHRTNLAPFTVQGCHGKMYRSWIAPDLSFTNSSLGFDLDSEVRTKTEDFIRSALIDYIEQRRLSESSVGTGINRQQRLDNYEKGTSQETSRNPDGHVIPFF</sequence>
<organism evidence="2 3">
    <name type="scientific">Gymnopus androsaceus JB14</name>
    <dbReference type="NCBI Taxonomy" id="1447944"/>
    <lineage>
        <taxon>Eukaryota</taxon>
        <taxon>Fungi</taxon>
        <taxon>Dikarya</taxon>
        <taxon>Basidiomycota</taxon>
        <taxon>Agaricomycotina</taxon>
        <taxon>Agaricomycetes</taxon>
        <taxon>Agaricomycetidae</taxon>
        <taxon>Agaricales</taxon>
        <taxon>Marasmiineae</taxon>
        <taxon>Omphalotaceae</taxon>
        <taxon>Gymnopus</taxon>
    </lineage>
</organism>